<evidence type="ECO:0000313" key="3">
    <source>
        <dbReference type="Proteomes" id="UP000616201"/>
    </source>
</evidence>
<comment type="caution">
    <text evidence="2">The sequence shown here is derived from an EMBL/GenBank/DDBJ whole genome shotgun (WGS) entry which is preliminary data.</text>
</comment>
<evidence type="ECO:0000313" key="2">
    <source>
        <dbReference type="EMBL" id="MBE8713094.1"/>
    </source>
</evidence>
<dbReference type="AlphaFoldDB" id="A0A928UXU6"/>
<accession>A0A928UXU6</accession>
<gene>
    <name evidence="2" type="ORF">C4F49_05340</name>
</gene>
<name>A0A928UXU6_9SPHI</name>
<dbReference type="EMBL" id="PRDK01000003">
    <property type="protein sequence ID" value="MBE8713094.1"/>
    <property type="molecule type" value="Genomic_DNA"/>
</dbReference>
<feature type="transmembrane region" description="Helical" evidence="1">
    <location>
        <begin position="29"/>
        <end position="52"/>
    </location>
</feature>
<keyword evidence="3" id="KW-1185">Reference proteome</keyword>
<feature type="transmembrane region" description="Helical" evidence="1">
    <location>
        <begin position="59"/>
        <end position="77"/>
    </location>
</feature>
<keyword evidence="1" id="KW-1133">Transmembrane helix</keyword>
<feature type="transmembrane region" description="Helical" evidence="1">
    <location>
        <begin position="89"/>
        <end position="106"/>
    </location>
</feature>
<proteinExistence type="predicted"/>
<keyword evidence="1" id="KW-0472">Membrane</keyword>
<dbReference type="Proteomes" id="UP000616201">
    <property type="component" value="Unassembled WGS sequence"/>
</dbReference>
<reference evidence="2" key="1">
    <citation type="submission" date="2018-02" db="EMBL/GenBank/DDBJ databases">
        <authorList>
            <person name="Vasarhelyi B.M."/>
            <person name="Deshmukh S."/>
            <person name="Balint B."/>
            <person name="Kukolya J."/>
        </authorList>
    </citation>
    <scope>NUCLEOTIDE SEQUENCE</scope>
    <source>
        <strain evidence="2">KB22</strain>
    </source>
</reference>
<sequence>MLIAVFLLFLGRNNPGLRVDYLMQAFPDFYQHISNFCISYLLFSGIGYFWLFMGVPLKAIVAFGLVLLFANFIYELWIPLINTPDIIDAYYDAWGTLLGFAFLLWTKCYGLNPVKKD</sequence>
<organism evidence="2 3">
    <name type="scientific">Sphingobacterium hungaricum</name>
    <dbReference type="NCBI Taxonomy" id="2082723"/>
    <lineage>
        <taxon>Bacteria</taxon>
        <taxon>Pseudomonadati</taxon>
        <taxon>Bacteroidota</taxon>
        <taxon>Sphingobacteriia</taxon>
        <taxon>Sphingobacteriales</taxon>
        <taxon>Sphingobacteriaceae</taxon>
        <taxon>Sphingobacterium</taxon>
    </lineage>
</organism>
<keyword evidence="1" id="KW-0812">Transmembrane</keyword>
<evidence type="ECO:0000256" key="1">
    <source>
        <dbReference type="SAM" id="Phobius"/>
    </source>
</evidence>
<protein>
    <submittedName>
        <fullName evidence="2">Uncharacterized protein</fullName>
    </submittedName>
</protein>